<keyword evidence="2" id="KW-0805">Transcription regulation</keyword>
<evidence type="ECO:0000313" key="8">
    <source>
        <dbReference type="Proteomes" id="UP001612915"/>
    </source>
</evidence>
<keyword evidence="8" id="KW-1185">Reference proteome</keyword>
<dbReference type="PRINTS" id="PR00400">
    <property type="entry name" value="TETREPRESSOR"/>
</dbReference>
<protein>
    <submittedName>
        <fullName evidence="7">TetR/AcrR family transcriptional regulator</fullName>
    </submittedName>
</protein>
<keyword evidence="3 5" id="KW-0238">DNA-binding</keyword>
<keyword evidence="1" id="KW-0678">Repressor</keyword>
<dbReference type="EMBL" id="JBITLV010000001">
    <property type="protein sequence ID" value="MFI7585444.1"/>
    <property type="molecule type" value="Genomic_DNA"/>
</dbReference>
<dbReference type="InterPro" id="IPR003012">
    <property type="entry name" value="Tet_transcr_reg_TetR"/>
</dbReference>
<keyword evidence="4" id="KW-0804">Transcription</keyword>
<dbReference type="SUPFAM" id="SSF46689">
    <property type="entry name" value="Homeodomain-like"/>
    <property type="match status" value="1"/>
</dbReference>
<dbReference type="RefSeq" id="WP_398273327.1">
    <property type="nucleotide sequence ID" value="NZ_JBITLV010000001.1"/>
</dbReference>
<evidence type="ECO:0000256" key="3">
    <source>
        <dbReference type="ARBA" id="ARBA00023125"/>
    </source>
</evidence>
<dbReference type="InterPro" id="IPR036271">
    <property type="entry name" value="Tet_transcr_reg_TetR-rel_C_sf"/>
</dbReference>
<dbReference type="SUPFAM" id="SSF48498">
    <property type="entry name" value="Tetracyclin repressor-like, C-terminal domain"/>
    <property type="match status" value="1"/>
</dbReference>
<dbReference type="Gene3D" id="1.10.357.10">
    <property type="entry name" value="Tetracycline Repressor, domain 2"/>
    <property type="match status" value="1"/>
</dbReference>
<dbReference type="Pfam" id="PF02909">
    <property type="entry name" value="TetR_C_1"/>
    <property type="match status" value="1"/>
</dbReference>
<dbReference type="InterPro" id="IPR001647">
    <property type="entry name" value="HTH_TetR"/>
</dbReference>
<gene>
    <name evidence="7" type="ORF">ACIB24_00035</name>
</gene>
<proteinExistence type="predicted"/>
<reference evidence="7 8" key="1">
    <citation type="submission" date="2024-10" db="EMBL/GenBank/DDBJ databases">
        <title>The Natural Products Discovery Center: Release of the First 8490 Sequenced Strains for Exploring Actinobacteria Biosynthetic Diversity.</title>
        <authorList>
            <person name="Kalkreuter E."/>
            <person name="Kautsar S.A."/>
            <person name="Yang D."/>
            <person name="Bader C.D."/>
            <person name="Teijaro C.N."/>
            <person name="Fluegel L."/>
            <person name="Davis C.M."/>
            <person name="Simpson J.R."/>
            <person name="Lauterbach L."/>
            <person name="Steele A.D."/>
            <person name="Gui C."/>
            <person name="Meng S."/>
            <person name="Li G."/>
            <person name="Viehrig K."/>
            <person name="Ye F."/>
            <person name="Su P."/>
            <person name="Kiefer A.F."/>
            <person name="Nichols A."/>
            <person name="Cepeda A.J."/>
            <person name="Yan W."/>
            <person name="Fan B."/>
            <person name="Jiang Y."/>
            <person name="Adhikari A."/>
            <person name="Zheng C.-J."/>
            <person name="Schuster L."/>
            <person name="Cowan T.M."/>
            <person name="Smanski M.J."/>
            <person name="Chevrette M.G."/>
            <person name="De Carvalho L.P.S."/>
            <person name="Shen B."/>
        </authorList>
    </citation>
    <scope>NUCLEOTIDE SEQUENCE [LARGE SCALE GENOMIC DNA]</scope>
    <source>
        <strain evidence="7 8">NPDC049639</strain>
    </source>
</reference>
<evidence type="ECO:0000313" key="7">
    <source>
        <dbReference type="EMBL" id="MFI7585444.1"/>
    </source>
</evidence>
<dbReference type="PROSITE" id="PS50977">
    <property type="entry name" value="HTH_TETR_2"/>
    <property type="match status" value="1"/>
</dbReference>
<dbReference type="InterPro" id="IPR009057">
    <property type="entry name" value="Homeodomain-like_sf"/>
</dbReference>
<evidence type="ECO:0000256" key="2">
    <source>
        <dbReference type="ARBA" id="ARBA00023015"/>
    </source>
</evidence>
<evidence type="ECO:0000256" key="1">
    <source>
        <dbReference type="ARBA" id="ARBA00022491"/>
    </source>
</evidence>
<evidence type="ECO:0000256" key="4">
    <source>
        <dbReference type="ARBA" id="ARBA00023163"/>
    </source>
</evidence>
<comment type="caution">
    <text evidence="7">The sequence shown here is derived from an EMBL/GenBank/DDBJ whole genome shotgun (WGS) entry which is preliminary data.</text>
</comment>
<evidence type="ECO:0000256" key="5">
    <source>
        <dbReference type="PROSITE-ProRule" id="PRU00335"/>
    </source>
</evidence>
<accession>A0ABW8AGG0</accession>
<feature type="domain" description="HTH tetR-type" evidence="6">
    <location>
        <begin position="14"/>
        <end position="74"/>
    </location>
</feature>
<dbReference type="InterPro" id="IPR004111">
    <property type="entry name" value="Repressor_TetR_C"/>
</dbReference>
<dbReference type="PRINTS" id="PR00455">
    <property type="entry name" value="HTHTETR"/>
</dbReference>
<dbReference type="PANTHER" id="PTHR30055">
    <property type="entry name" value="HTH-TYPE TRANSCRIPTIONAL REGULATOR RUTR"/>
    <property type="match status" value="1"/>
</dbReference>
<dbReference type="PANTHER" id="PTHR30055:SF151">
    <property type="entry name" value="TRANSCRIPTIONAL REGULATORY PROTEIN"/>
    <property type="match status" value="1"/>
</dbReference>
<organism evidence="7 8">
    <name type="scientific">Spongisporangium articulatum</name>
    <dbReference type="NCBI Taxonomy" id="3362603"/>
    <lineage>
        <taxon>Bacteria</taxon>
        <taxon>Bacillati</taxon>
        <taxon>Actinomycetota</taxon>
        <taxon>Actinomycetes</taxon>
        <taxon>Kineosporiales</taxon>
        <taxon>Kineosporiaceae</taxon>
        <taxon>Spongisporangium</taxon>
    </lineage>
</organism>
<sequence>MVTRTAAKAQAKERLSREAVASAALALADAEGIDALTIRRLATDLGVTPMALYWHFKDKDALLDGIAEAVLLEVRLPDDDPTGPWDARLGALLDALLTPLAAHPAVAELLKKRVLLSEPGREITERALTLLRAGGFDAERASQLAVYALLFMTSMVTGMPGLSFGTDEEAREQEMRTKWAALQALPPKKYPHIIESAGPLTDCAATDEWLGFGMRTLMAGIRGQAPA</sequence>
<dbReference type="InterPro" id="IPR050109">
    <property type="entry name" value="HTH-type_TetR-like_transc_reg"/>
</dbReference>
<dbReference type="Pfam" id="PF00440">
    <property type="entry name" value="TetR_N"/>
    <property type="match status" value="1"/>
</dbReference>
<dbReference type="Proteomes" id="UP001612915">
    <property type="component" value="Unassembled WGS sequence"/>
</dbReference>
<evidence type="ECO:0000259" key="6">
    <source>
        <dbReference type="PROSITE" id="PS50977"/>
    </source>
</evidence>
<name>A0ABW8AGG0_9ACTN</name>
<feature type="DNA-binding region" description="H-T-H motif" evidence="5">
    <location>
        <begin position="37"/>
        <end position="56"/>
    </location>
</feature>